<dbReference type="KEGG" id="ssun:H9Q77_05310"/>
<evidence type="ECO:0000313" key="3">
    <source>
        <dbReference type="Proteomes" id="UP000515981"/>
    </source>
</evidence>
<dbReference type="InterPro" id="IPR027417">
    <property type="entry name" value="P-loop_NTPase"/>
</dbReference>
<dbReference type="Proteomes" id="UP000515981">
    <property type="component" value="Chromosome"/>
</dbReference>
<dbReference type="EMBL" id="CP060633">
    <property type="protein sequence ID" value="QNM03520.1"/>
    <property type="molecule type" value="Genomic_DNA"/>
</dbReference>
<dbReference type="Pfam" id="PF13166">
    <property type="entry name" value="AAA_13"/>
    <property type="match status" value="1"/>
</dbReference>
<gene>
    <name evidence="2" type="ORF">H9Q77_05310</name>
</gene>
<dbReference type="InterPro" id="IPR026866">
    <property type="entry name" value="CR006_AAA"/>
</dbReference>
<keyword evidence="3" id="KW-1185">Reference proteome</keyword>
<name>A0A7G9FY88_9FIRM</name>
<accession>A0A7G9FY88</accession>
<dbReference type="SUPFAM" id="SSF52540">
    <property type="entry name" value="P-loop containing nucleoside triphosphate hydrolases"/>
    <property type="match status" value="1"/>
</dbReference>
<organism evidence="2 3">
    <name type="scientific">Simiaoa sunii</name>
    <dbReference type="NCBI Taxonomy" id="2763672"/>
    <lineage>
        <taxon>Bacteria</taxon>
        <taxon>Bacillati</taxon>
        <taxon>Bacillota</taxon>
        <taxon>Clostridia</taxon>
        <taxon>Lachnospirales</taxon>
        <taxon>Lachnospiraceae</taxon>
        <taxon>Simiaoa</taxon>
    </lineage>
</organism>
<proteinExistence type="predicted"/>
<evidence type="ECO:0000313" key="2">
    <source>
        <dbReference type="EMBL" id="QNM03520.1"/>
    </source>
</evidence>
<dbReference type="RefSeq" id="WP_249326743.1">
    <property type="nucleotide sequence ID" value="NZ_CP060633.1"/>
</dbReference>
<reference evidence="2 3" key="1">
    <citation type="submission" date="2020-08" db="EMBL/GenBank/DDBJ databases">
        <authorList>
            <person name="Liu C."/>
            <person name="Sun Q."/>
        </authorList>
    </citation>
    <scope>NUCLEOTIDE SEQUENCE [LARGE SCALE GENOMIC DNA]</scope>
    <source>
        <strain evidence="2 3">NSJ-8</strain>
    </source>
</reference>
<sequence length="128" mass="14064">MKPKMQSAIERITLNDATFTGEVIEPTFVNFFYGKNGAGKSTIARSLCDNTGIEWKNGKSASDYDVLTYNTEFIDANFANYGNLAGVFTVCETNIEVPKKIEALQADKSAVAEEYKKKSVAAESKQNT</sequence>
<protein>
    <submittedName>
        <fullName evidence="2">AAA family ATPase</fullName>
    </submittedName>
</protein>
<dbReference type="AlphaFoldDB" id="A0A7G9FY88"/>
<dbReference type="Gene3D" id="3.40.50.300">
    <property type="entry name" value="P-loop containing nucleotide triphosphate hydrolases"/>
    <property type="match status" value="1"/>
</dbReference>
<feature type="domain" description="Protein CR006 P-loop" evidence="1">
    <location>
        <begin position="23"/>
        <end position="125"/>
    </location>
</feature>
<evidence type="ECO:0000259" key="1">
    <source>
        <dbReference type="Pfam" id="PF13166"/>
    </source>
</evidence>